<reference evidence="1" key="1">
    <citation type="submission" date="2023-10" db="EMBL/GenBank/DDBJ databases">
        <authorList>
            <person name="Chen Y."/>
            <person name="Shah S."/>
            <person name="Dougan E. K."/>
            <person name="Thang M."/>
            <person name="Chan C."/>
        </authorList>
    </citation>
    <scope>NUCLEOTIDE SEQUENCE [LARGE SCALE GENOMIC DNA]</scope>
</reference>
<dbReference type="Proteomes" id="UP001189429">
    <property type="component" value="Unassembled WGS sequence"/>
</dbReference>
<dbReference type="EMBL" id="CAUYUJ010001242">
    <property type="protein sequence ID" value="CAK0794998.1"/>
    <property type="molecule type" value="Genomic_DNA"/>
</dbReference>
<comment type="caution">
    <text evidence="1">The sequence shown here is derived from an EMBL/GenBank/DDBJ whole genome shotgun (WGS) entry which is preliminary data.</text>
</comment>
<keyword evidence="2" id="KW-1185">Reference proteome</keyword>
<proteinExistence type="predicted"/>
<evidence type="ECO:0000313" key="2">
    <source>
        <dbReference type="Proteomes" id="UP001189429"/>
    </source>
</evidence>
<gene>
    <name evidence="1" type="ORF">PCOR1329_LOCUS4803</name>
</gene>
<accession>A0ABN9PPH0</accession>
<name>A0ABN9PPH0_9DINO</name>
<sequence length="116" mass="12715">KDLAEAGFWATGTDCCGRLRDFRCGDALDPDARAGAVISADSGESTSETYESFRHAVRQAAAIYHMRAPEAPIFVRWLKEPEAEHGGPDPGGPSRLWRGEVAIASALWFHWSANKR</sequence>
<evidence type="ECO:0000313" key="1">
    <source>
        <dbReference type="EMBL" id="CAK0794998.1"/>
    </source>
</evidence>
<feature type="non-terminal residue" evidence="1">
    <location>
        <position position="1"/>
    </location>
</feature>
<organism evidence="1 2">
    <name type="scientific">Prorocentrum cordatum</name>
    <dbReference type="NCBI Taxonomy" id="2364126"/>
    <lineage>
        <taxon>Eukaryota</taxon>
        <taxon>Sar</taxon>
        <taxon>Alveolata</taxon>
        <taxon>Dinophyceae</taxon>
        <taxon>Prorocentrales</taxon>
        <taxon>Prorocentraceae</taxon>
        <taxon>Prorocentrum</taxon>
    </lineage>
</organism>
<protein>
    <submittedName>
        <fullName evidence="1">Uncharacterized protein</fullName>
    </submittedName>
</protein>